<dbReference type="Gene3D" id="1.10.10.10">
    <property type="entry name" value="Winged helix-like DNA-binding domain superfamily/Winged helix DNA-binding domain"/>
    <property type="match status" value="1"/>
</dbReference>
<dbReference type="Proteomes" id="UP000295197">
    <property type="component" value="Unassembled WGS sequence"/>
</dbReference>
<accession>A0A4V2VU21</accession>
<dbReference type="PANTHER" id="PTHR10815">
    <property type="entry name" value="METHYLATED-DNA--PROTEIN-CYSTEINE METHYLTRANSFERASE"/>
    <property type="match status" value="1"/>
</dbReference>
<evidence type="ECO:0000313" key="10">
    <source>
        <dbReference type="EMBL" id="TCV10349.1"/>
    </source>
</evidence>
<name>A0A4V2VU21_9SPHI</name>
<dbReference type="InterPro" id="IPR014048">
    <property type="entry name" value="MethylDNA_cys_MeTrfase_DNA-bd"/>
</dbReference>
<comment type="catalytic activity">
    <reaction evidence="1">
        <text>a 4-O-methyl-thymidine in DNA + L-cysteinyl-[protein] = a thymidine in DNA + S-methyl-L-cysteinyl-[protein]</text>
        <dbReference type="Rhea" id="RHEA:53428"/>
        <dbReference type="Rhea" id="RHEA-COMP:10131"/>
        <dbReference type="Rhea" id="RHEA-COMP:10132"/>
        <dbReference type="Rhea" id="RHEA-COMP:13555"/>
        <dbReference type="Rhea" id="RHEA-COMP:13556"/>
        <dbReference type="ChEBI" id="CHEBI:29950"/>
        <dbReference type="ChEBI" id="CHEBI:82612"/>
        <dbReference type="ChEBI" id="CHEBI:137386"/>
        <dbReference type="ChEBI" id="CHEBI:137387"/>
        <dbReference type="EC" id="2.1.1.63"/>
    </reaction>
</comment>
<dbReference type="InterPro" id="IPR036631">
    <property type="entry name" value="MGMT_N_sf"/>
</dbReference>
<keyword evidence="11" id="KW-1185">Reference proteome</keyword>
<dbReference type="GO" id="GO:0043565">
    <property type="term" value="F:sequence-specific DNA binding"/>
    <property type="evidence" value="ECO:0007669"/>
    <property type="project" value="InterPro"/>
</dbReference>
<organism evidence="10 11">
    <name type="scientific">Sphingobacterium alimentarium</name>
    <dbReference type="NCBI Taxonomy" id="797292"/>
    <lineage>
        <taxon>Bacteria</taxon>
        <taxon>Pseudomonadati</taxon>
        <taxon>Bacteroidota</taxon>
        <taxon>Sphingobacteriia</taxon>
        <taxon>Sphingobacteriales</taxon>
        <taxon>Sphingobacteriaceae</taxon>
        <taxon>Sphingobacterium</taxon>
    </lineage>
</organism>
<evidence type="ECO:0000256" key="5">
    <source>
        <dbReference type="ARBA" id="ARBA00023015"/>
    </source>
</evidence>
<dbReference type="GO" id="GO:0003700">
    <property type="term" value="F:DNA-binding transcription factor activity"/>
    <property type="evidence" value="ECO:0007669"/>
    <property type="project" value="InterPro"/>
</dbReference>
<evidence type="ECO:0000313" key="11">
    <source>
        <dbReference type="Proteomes" id="UP000295197"/>
    </source>
</evidence>
<keyword evidence="3 10" id="KW-0808">Transferase</keyword>
<reference evidence="10 11" key="1">
    <citation type="submission" date="2019-03" db="EMBL/GenBank/DDBJ databases">
        <title>Genomic Encyclopedia of Type Strains, Phase IV (KMG-IV): sequencing the most valuable type-strain genomes for metagenomic binning, comparative biology and taxonomic classification.</title>
        <authorList>
            <person name="Goeker M."/>
        </authorList>
    </citation>
    <scope>NUCLEOTIDE SEQUENCE [LARGE SCALE GENOMIC DNA]</scope>
    <source>
        <strain evidence="10 11">DSM 22362</strain>
    </source>
</reference>
<evidence type="ECO:0000256" key="2">
    <source>
        <dbReference type="ARBA" id="ARBA00022603"/>
    </source>
</evidence>
<dbReference type="Gene3D" id="1.10.10.60">
    <property type="entry name" value="Homeodomain-like"/>
    <property type="match status" value="1"/>
</dbReference>
<keyword evidence="4" id="KW-0227">DNA damage</keyword>
<dbReference type="CDD" id="cd06445">
    <property type="entry name" value="ATase"/>
    <property type="match status" value="1"/>
</dbReference>
<dbReference type="PROSITE" id="PS00374">
    <property type="entry name" value="MGMT"/>
    <property type="match status" value="1"/>
</dbReference>
<dbReference type="InterPro" id="IPR036388">
    <property type="entry name" value="WH-like_DNA-bd_sf"/>
</dbReference>
<dbReference type="RefSeq" id="WP_207895755.1">
    <property type="nucleotide sequence ID" value="NZ_SMBZ01000034.1"/>
</dbReference>
<keyword evidence="2 10" id="KW-0489">Methyltransferase</keyword>
<gene>
    <name evidence="10" type="ORF">EDC17_103425</name>
</gene>
<protein>
    <submittedName>
        <fullName evidence="10">AraC family transcriptional regulator of adaptative response/methylated-DNA-[protein]-cysteine methyltransferase</fullName>
    </submittedName>
</protein>
<dbReference type="Pfam" id="PF01035">
    <property type="entry name" value="DNA_binding_1"/>
    <property type="match status" value="1"/>
</dbReference>
<keyword evidence="5" id="KW-0805">Transcription regulation</keyword>
<keyword evidence="7" id="KW-0234">DNA repair</keyword>
<dbReference type="EMBL" id="SMBZ01000034">
    <property type="protein sequence ID" value="TCV10349.1"/>
    <property type="molecule type" value="Genomic_DNA"/>
</dbReference>
<dbReference type="GO" id="GO:0006281">
    <property type="term" value="P:DNA repair"/>
    <property type="evidence" value="ECO:0007669"/>
    <property type="project" value="UniProtKB-KW"/>
</dbReference>
<dbReference type="AlphaFoldDB" id="A0A4V2VU21"/>
<dbReference type="PANTHER" id="PTHR10815:SF13">
    <property type="entry name" value="METHYLATED-DNA--PROTEIN-CYSTEINE METHYLTRANSFERASE"/>
    <property type="match status" value="1"/>
</dbReference>
<dbReference type="SUPFAM" id="SSF53155">
    <property type="entry name" value="Methylated DNA-protein cysteine methyltransferase domain"/>
    <property type="match status" value="1"/>
</dbReference>
<dbReference type="GO" id="GO:0003908">
    <property type="term" value="F:methylated-DNA-[protein]-cysteine S-methyltransferase activity"/>
    <property type="evidence" value="ECO:0007669"/>
    <property type="project" value="UniProtKB-EC"/>
</dbReference>
<evidence type="ECO:0000259" key="9">
    <source>
        <dbReference type="PROSITE" id="PS01124"/>
    </source>
</evidence>
<dbReference type="SUPFAM" id="SSF46767">
    <property type="entry name" value="Methylated DNA-protein cysteine methyltransferase, C-terminal domain"/>
    <property type="match status" value="1"/>
</dbReference>
<dbReference type="Gene3D" id="3.30.160.70">
    <property type="entry name" value="Methylated DNA-protein cysteine methyltransferase domain"/>
    <property type="match status" value="1"/>
</dbReference>
<evidence type="ECO:0000256" key="1">
    <source>
        <dbReference type="ARBA" id="ARBA00001286"/>
    </source>
</evidence>
<evidence type="ECO:0000256" key="7">
    <source>
        <dbReference type="ARBA" id="ARBA00023204"/>
    </source>
</evidence>
<sequence length="286" mass="31955">MEMSQQQLNYERIAKAIAYIQSNFKQQPTLEEIATHINVSPFHFQRLFQEWAGTTPKKFLQYISLQHAKKVLKDSNSTETATFKTGLSSSSRLHELFVKIESMTPAEYKNGGASLQINYSCQSTPFGEVCVASTNKGICHIAFLVEGLDAMESIKEYFPKANIRLQEEKIHAEISKIFNNMSNISTPLRLHLKGTPFQLKVWEALLKIPSGQLKTYGQIANSIGNPGSSRAVGTAIGSNAIAYLIPCHRVIQTSGLFGGYMWGPIRKTAIIGWEHAQTNKEQDENI</sequence>
<dbReference type="SUPFAM" id="SSF46689">
    <property type="entry name" value="Homeodomain-like"/>
    <property type="match status" value="1"/>
</dbReference>
<evidence type="ECO:0000256" key="8">
    <source>
        <dbReference type="ARBA" id="ARBA00049348"/>
    </source>
</evidence>
<evidence type="ECO:0000256" key="3">
    <source>
        <dbReference type="ARBA" id="ARBA00022679"/>
    </source>
</evidence>
<comment type="catalytic activity">
    <reaction evidence="8">
        <text>a 6-O-methyl-2'-deoxyguanosine in DNA + L-cysteinyl-[protein] = S-methyl-L-cysteinyl-[protein] + a 2'-deoxyguanosine in DNA</text>
        <dbReference type="Rhea" id="RHEA:24000"/>
        <dbReference type="Rhea" id="RHEA-COMP:10131"/>
        <dbReference type="Rhea" id="RHEA-COMP:10132"/>
        <dbReference type="Rhea" id="RHEA-COMP:11367"/>
        <dbReference type="Rhea" id="RHEA-COMP:11368"/>
        <dbReference type="ChEBI" id="CHEBI:29950"/>
        <dbReference type="ChEBI" id="CHEBI:82612"/>
        <dbReference type="ChEBI" id="CHEBI:85445"/>
        <dbReference type="ChEBI" id="CHEBI:85448"/>
        <dbReference type="EC" id="2.1.1.63"/>
    </reaction>
</comment>
<dbReference type="PROSITE" id="PS01124">
    <property type="entry name" value="HTH_ARAC_FAMILY_2"/>
    <property type="match status" value="1"/>
</dbReference>
<feature type="domain" description="HTH araC/xylS-type" evidence="9">
    <location>
        <begin position="14"/>
        <end position="111"/>
    </location>
</feature>
<evidence type="ECO:0000256" key="6">
    <source>
        <dbReference type="ARBA" id="ARBA00023163"/>
    </source>
</evidence>
<dbReference type="InterPro" id="IPR001497">
    <property type="entry name" value="MethylDNA_cys_MeTrfase_AS"/>
</dbReference>
<dbReference type="Pfam" id="PF12833">
    <property type="entry name" value="HTH_18"/>
    <property type="match status" value="1"/>
</dbReference>
<dbReference type="SMART" id="SM00342">
    <property type="entry name" value="HTH_ARAC"/>
    <property type="match status" value="1"/>
</dbReference>
<dbReference type="InterPro" id="IPR036217">
    <property type="entry name" value="MethylDNA_cys_MeTrfase_DNAb"/>
</dbReference>
<dbReference type="InterPro" id="IPR009057">
    <property type="entry name" value="Homeodomain-like_sf"/>
</dbReference>
<dbReference type="InterPro" id="IPR018060">
    <property type="entry name" value="HTH_AraC"/>
</dbReference>
<dbReference type="GO" id="GO:0032259">
    <property type="term" value="P:methylation"/>
    <property type="evidence" value="ECO:0007669"/>
    <property type="project" value="UniProtKB-KW"/>
</dbReference>
<proteinExistence type="predicted"/>
<comment type="caution">
    <text evidence="10">The sequence shown here is derived from an EMBL/GenBank/DDBJ whole genome shotgun (WGS) entry which is preliminary data.</text>
</comment>
<evidence type="ECO:0000256" key="4">
    <source>
        <dbReference type="ARBA" id="ARBA00022763"/>
    </source>
</evidence>
<keyword evidence="6" id="KW-0804">Transcription</keyword>
<dbReference type="NCBIfam" id="TIGR00589">
    <property type="entry name" value="ogt"/>
    <property type="match status" value="1"/>
</dbReference>